<dbReference type="PROSITE" id="PS51203">
    <property type="entry name" value="CS"/>
    <property type="match status" value="1"/>
</dbReference>
<reference evidence="4" key="1">
    <citation type="submission" date="2021-02" db="EMBL/GenBank/DDBJ databases">
        <authorList>
            <person name="Nowell W R."/>
        </authorList>
    </citation>
    <scope>NUCLEOTIDE SEQUENCE</scope>
    <source>
        <strain evidence="4">Ploen Becks lab</strain>
    </source>
</reference>
<dbReference type="GO" id="GO:0051879">
    <property type="term" value="F:Hsp90 protein binding"/>
    <property type="evidence" value="ECO:0007669"/>
    <property type="project" value="InterPro"/>
</dbReference>
<evidence type="ECO:0000256" key="1">
    <source>
        <dbReference type="ARBA" id="ARBA00025733"/>
    </source>
</evidence>
<dbReference type="Pfam" id="PF04969">
    <property type="entry name" value="CS"/>
    <property type="match status" value="1"/>
</dbReference>
<keyword evidence="5" id="KW-1185">Reference proteome</keyword>
<organism evidence="4 5">
    <name type="scientific">Brachionus calyciflorus</name>
    <dbReference type="NCBI Taxonomy" id="104777"/>
    <lineage>
        <taxon>Eukaryota</taxon>
        <taxon>Metazoa</taxon>
        <taxon>Spiralia</taxon>
        <taxon>Gnathifera</taxon>
        <taxon>Rotifera</taxon>
        <taxon>Eurotatoria</taxon>
        <taxon>Monogononta</taxon>
        <taxon>Pseudotrocha</taxon>
        <taxon>Ploima</taxon>
        <taxon>Brachionidae</taxon>
        <taxon>Brachionus</taxon>
    </lineage>
</organism>
<dbReference type="EMBL" id="CAJNOC010001044">
    <property type="protein sequence ID" value="CAF0829625.1"/>
    <property type="molecule type" value="Genomic_DNA"/>
</dbReference>
<dbReference type="Gene3D" id="2.60.40.790">
    <property type="match status" value="1"/>
</dbReference>
<dbReference type="GO" id="GO:0051131">
    <property type="term" value="P:chaperone-mediated protein complex assembly"/>
    <property type="evidence" value="ECO:0007669"/>
    <property type="project" value="TreeGrafter"/>
</dbReference>
<dbReference type="PANTHER" id="PTHR22932:SF1">
    <property type="entry name" value="CO-CHAPERONE PROTEIN DAF-41"/>
    <property type="match status" value="1"/>
</dbReference>
<sequence length="193" mass="22049">MPENAIHTPQVLWAQRDDIVYLTVAVEDVDKPEVKLEENTLFFRGSAHNQTYELNIELFKPINQQESKWGVYAQKHWMFILKKQEKGPYWPRLLKDSKKVHWLKADWNKWKDEDDEDEEESAPQAGGDFDQMFRQMGGLGGMGGMEGMGGLGGLGGMDDLPDLNDMDEKEDSDDEKLPDLEENTESKTEAPSA</sequence>
<proteinExistence type="inferred from homology"/>
<dbReference type="InterPro" id="IPR008978">
    <property type="entry name" value="HSP20-like_chaperone"/>
</dbReference>
<comment type="similarity">
    <text evidence="1">Belongs to the p23/wos2 family.</text>
</comment>
<dbReference type="Proteomes" id="UP000663879">
    <property type="component" value="Unassembled WGS sequence"/>
</dbReference>
<evidence type="ECO:0000313" key="4">
    <source>
        <dbReference type="EMBL" id="CAF0829625.1"/>
    </source>
</evidence>
<dbReference type="InterPro" id="IPR007052">
    <property type="entry name" value="CS_dom"/>
</dbReference>
<feature type="compositionally biased region" description="Acidic residues" evidence="2">
    <location>
        <begin position="159"/>
        <end position="174"/>
    </location>
</feature>
<feature type="compositionally biased region" description="Basic and acidic residues" evidence="2">
    <location>
        <begin position="175"/>
        <end position="193"/>
    </location>
</feature>
<dbReference type="AlphaFoldDB" id="A0A813UMZ8"/>
<protein>
    <recommendedName>
        <fullName evidence="3">CS domain-containing protein</fullName>
    </recommendedName>
</protein>
<dbReference type="GO" id="GO:0005829">
    <property type="term" value="C:cytosol"/>
    <property type="evidence" value="ECO:0007669"/>
    <property type="project" value="TreeGrafter"/>
</dbReference>
<name>A0A813UMZ8_9BILA</name>
<feature type="domain" description="CS" evidence="3">
    <location>
        <begin position="6"/>
        <end position="94"/>
    </location>
</feature>
<dbReference type="GO" id="GO:0051087">
    <property type="term" value="F:protein-folding chaperone binding"/>
    <property type="evidence" value="ECO:0007669"/>
    <property type="project" value="TreeGrafter"/>
</dbReference>
<dbReference type="OrthoDB" id="1564555at2759"/>
<dbReference type="GO" id="GO:0006457">
    <property type="term" value="P:protein folding"/>
    <property type="evidence" value="ECO:0007669"/>
    <property type="project" value="TreeGrafter"/>
</dbReference>
<evidence type="ECO:0000259" key="3">
    <source>
        <dbReference type="PROSITE" id="PS51203"/>
    </source>
</evidence>
<comment type="caution">
    <text evidence="4">The sequence shown here is derived from an EMBL/GenBank/DDBJ whole genome shotgun (WGS) entry which is preliminary data.</text>
</comment>
<dbReference type="SUPFAM" id="SSF49764">
    <property type="entry name" value="HSP20-like chaperones"/>
    <property type="match status" value="1"/>
</dbReference>
<accession>A0A813UMZ8</accession>
<dbReference type="PANTHER" id="PTHR22932">
    <property type="entry name" value="TELOMERASE-BINDING PROTEIN P23 HSP90 CO-CHAPERONE"/>
    <property type="match status" value="1"/>
</dbReference>
<evidence type="ECO:0000256" key="2">
    <source>
        <dbReference type="SAM" id="MobiDB-lite"/>
    </source>
</evidence>
<dbReference type="InterPro" id="IPR045250">
    <property type="entry name" value="p23-like"/>
</dbReference>
<dbReference type="FunFam" id="2.60.40.790:FF:000013">
    <property type="entry name" value="Very-long-chain (3R)-3-hydroxyacyl-CoA dehydratase"/>
    <property type="match status" value="1"/>
</dbReference>
<gene>
    <name evidence="4" type="ORF">OXX778_LOCUS7895</name>
</gene>
<dbReference type="GO" id="GO:0005634">
    <property type="term" value="C:nucleus"/>
    <property type="evidence" value="ECO:0007669"/>
    <property type="project" value="TreeGrafter"/>
</dbReference>
<feature type="compositionally biased region" description="Gly residues" evidence="2">
    <location>
        <begin position="137"/>
        <end position="156"/>
    </location>
</feature>
<dbReference type="CDD" id="cd06465">
    <property type="entry name" value="p23_hB-ind1_like"/>
    <property type="match status" value="1"/>
</dbReference>
<feature type="region of interest" description="Disordered" evidence="2">
    <location>
        <begin position="111"/>
        <end position="193"/>
    </location>
</feature>
<evidence type="ECO:0000313" key="5">
    <source>
        <dbReference type="Proteomes" id="UP000663879"/>
    </source>
</evidence>